<gene>
    <name evidence="2" type="ORF">SDC9_144236</name>
</gene>
<comment type="caution">
    <text evidence="2">The sequence shown here is derived from an EMBL/GenBank/DDBJ whole genome shotgun (WGS) entry which is preliminary data.</text>
</comment>
<feature type="transmembrane region" description="Helical" evidence="1">
    <location>
        <begin position="68"/>
        <end position="90"/>
    </location>
</feature>
<evidence type="ECO:0000313" key="2">
    <source>
        <dbReference type="EMBL" id="MPM97063.1"/>
    </source>
</evidence>
<feature type="transmembrane region" description="Helical" evidence="1">
    <location>
        <begin position="102"/>
        <end position="120"/>
    </location>
</feature>
<evidence type="ECO:0000256" key="1">
    <source>
        <dbReference type="SAM" id="Phobius"/>
    </source>
</evidence>
<keyword evidence="1" id="KW-1133">Transmembrane helix</keyword>
<organism evidence="2">
    <name type="scientific">bioreactor metagenome</name>
    <dbReference type="NCBI Taxonomy" id="1076179"/>
    <lineage>
        <taxon>unclassified sequences</taxon>
        <taxon>metagenomes</taxon>
        <taxon>ecological metagenomes</taxon>
    </lineage>
</organism>
<keyword evidence="1" id="KW-0812">Transmembrane</keyword>
<keyword evidence="1" id="KW-0472">Membrane</keyword>
<dbReference type="AlphaFoldDB" id="A0A645E8D0"/>
<accession>A0A645E8D0</accession>
<proteinExistence type="predicted"/>
<protein>
    <submittedName>
        <fullName evidence="2">Uncharacterized protein</fullName>
    </submittedName>
</protein>
<feature type="transmembrane region" description="Helical" evidence="1">
    <location>
        <begin position="140"/>
        <end position="162"/>
    </location>
</feature>
<name>A0A645E8D0_9ZZZZ</name>
<reference evidence="2" key="1">
    <citation type="submission" date="2019-08" db="EMBL/GenBank/DDBJ databases">
        <authorList>
            <person name="Kucharzyk K."/>
            <person name="Murdoch R.W."/>
            <person name="Higgins S."/>
            <person name="Loffler F."/>
        </authorList>
    </citation>
    <scope>NUCLEOTIDE SEQUENCE</scope>
</reference>
<sequence>MFPFKVSSTTFKDRSISIVLVISVPLKVQVTLPVSKAMTLSVPFKASNTLLSTVAFLDASTTTSLESLFLIALTTSSLVLLTGFSPLFPVLFPLSPPLPLPLFPPLLFPSFPSLLLSLLITNSLSERKYSPVSEIVNRAIVFISLDIDFSLMFEVALAIPFISPPVNISALPTRYI</sequence>
<dbReference type="EMBL" id="VSSQ01043387">
    <property type="protein sequence ID" value="MPM97063.1"/>
    <property type="molecule type" value="Genomic_DNA"/>
</dbReference>